<organism evidence="3 4">
    <name type="scientific">Actinoplanes awajinensis subsp. mycoplanecinus</name>
    <dbReference type="NCBI Taxonomy" id="135947"/>
    <lineage>
        <taxon>Bacteria</taxon>
        <taxon>Bacillati</taxon>
        <taxon>Actinomycetota</taxon>
        <taxon>Actinomycetes</taxon>
        <taxon>Micromonosporales</taxon>
        <taxon>Micromonosporaceae</taxon>
        <taxon>Actinoplanes</taxon>
    </lineage>
</organism>
<gene>
    <name evidence="3" type="ORF">ADL15_02640</name>
</gene>
<evidence type="ECO:0000259" key="2">
    <source>
        <dbReference type="PROSITE" id="PS50914"/>
    </source>
</evidence>
<reference evidence="3 4" key="1">
    <citation type="submission" date="2015-10" db="EMBL/GenBank/DDBJ databases">
        <authorList>
            <person name="Gilbert D.G."/>
        </authorList>
    </citation>
    <scope>NUCLEOTIDE SEQUENCE [LARGE SCALE GENOMIC DNA]</scope>
    <source>
        <strain evidence="3 4">NRRL B-16712</strain>
    </source>
</reference>
<dbReference type="Gene3D" id="3.30.1340.30">
    <property type="match status" value="3"/>
</dbReference>
<evidence type="ECO:0000256" key="1">
    <source>
        <dbReference type="ARBA" id="ARBA00022729"/>
    </source>
</evidence>
<accession>A0A0X3VB10</accession>
<sequence length="225" mass="24614">MASTPTTQTDEELQREVLRELKWDAEVAPNEIGVVVRNGVVTLTGGVDTFSKKWAAERAALRVRGVKAVVNDTEVRLSPGHEQADVDLAQSVARALEMDSLVPDDTVKVSVSGGWVTLRGEVYWDYQRQEAQRVVRTLIGVKGVSNFITVRPGTGPSPDEITRKIEDALVRTAETDAGRIHVTTDGNTVILTGSVRSWAERREAERVAWSAPGVTEVENLITINV</sequence>
<keyword evidence="4" id="KW-1185">Reference proteome</keyword>
<dbReference type="Pfam" id="PF04972">
    <property type="entry name" value="BON"/>
    <property type="match status" value="3"/>
</dbReference>
<dbReference type="GO" id="GO:0008483">
    <property type="term" value="F:transaminase activity"/>
    <property type="evidence" value="ECO:0007669"/>
    <property type="project" value="UniProtKB-KW"/>
</dbReference>
<dbReference type="InterPro" id="IPR014004">
    <property type="entry name" value="Transpt-assoc_nodulatn_dom_bac"/>
</dbReference>
<keyword evidence="1" id="KW-0732">Signal</keyword>
<evidence type="ECO:0000313" key="3">
    <source>
        <dbReference type="EMBL" id="KUL41993.1"/>
    </source>
</evidence>
<dbReference type="OrthoDB" id="870892at2"/>
<feature type="domain" description="BON" evidence="2">
    <location>
        <begin position="9"/>
        <end position="79"/>
    </location>
</feature>
<dbReference type="PANTHER" id="PTHR34606">
    <property type="entry name" value="BON DOMAIN-CONTAINING PROTEIN"/>
    <property type="match status" value="1"/>
</dbReference>
<comment type="caution">
    <text evidence="3">The sequence shown here is derived from an EMBL/GenBank/DDBJ whole genome shotgun (WGS) entry which is preliminary data.</text>
</comment>
<evidence type="ECO:0000313" key="4">
    <source>
        <dbReference type="Proteomes" id="UP000053244"/>
    </source>
</evidence>
<dbReference type="RefSeq" id="WP_067684761.1">
    <property type="nucleotide sequence ID" value="NZ_LLZH01000007.1"/>
</dbReference>
<protein>
    <submittedName>
        <fullName evidence="3">Ornithine aminotransferase</fullName>
    </submittedName>
</protein>
<dbReference type="PANTHER" id="PTHR34606:SF4">
    <property type="entry name" value="OUTER MEMBRANE LIPOPROTEIN DOLP"/>
    <property type="match status" value="1"/>
</dbReference>
<dbReference type="EMBL" id="LLZH01000007">
    <property type="protein sequence ID" value="KUL41993.1"/>
    <property type="molecule type" value="Genomic_DNA"/>
</dbReference>
<dbReference type="PROSITE" id="PS50914">
    <property type="entry name" value="BON"/>
    <property type="match status" value="3"/>
</dbReference>
<dbReference type="AlphaFoldDB" id="A0A0X3VB10"/>
<dbReference type="SMART" id="SM00749">
    <property type="entry name" value="BON"/>
    <property type="match status" value="3"/>
</dbReference>
<keyword evidence="3" id="KW-0032">Aminotransferase</keyword>
<feature type="domain" description="BON" evidence="2">
    <location>
        <begin position="84"/>
        <end position="152"/>
    </location>
</feature>
<keyword evidence="3" id="KW-0808">Transferase</keyword>
<feature type="domain" description="BON" evidence="2">
    <location>
        <begin position="157"/>
        <end position="225"/>
    </location>
</feature>
<proteinExistence type="predicted"/>
<name>A0A0X3VB10_9ACTN</name>
<dbReference type="InterPro" id="IPR007055">
    <property type="entry name" value="BON_dom"/>
</dbReference>
<dbReference type="InterPro" id="IPR051686">
    <property type="entry name" value="Lipoprotein_DolP"/>
</dbReference>
<dbReference type="Proteomes" id="UP000053244">
    <property type="component" value="Unassembled WGS sequence"/>
</dbReference>